<dbReference type="InterPro" id="IPR004360">
    <property type="entry name" value="Glyas_Fos-R_dOase_dom"/>
</dbReference>
<dbReference type="STRING" id="1324314.BVG16_31270"/>
<dbReference type="PROSITE" id="PS51819">
    <property type="entry name" value="VOC"/>
    <property type="match status" value="1"/>
</dbReference>
<name>A0A1T2WZ88_9BACL</name>
<dbReference type="Pfam" id="PF00903">
    <property type="entry name" value="Glyoxalase"/>
    <property type="match status" value="1"/>
</dbReference>
<dbReference type="RefSeq" id="WP_078503113.1">
    <property type="nucleotide sequence ID" value="NZ_MSZX01000025.1"/>
</dbReference>
<dbReference type="AlphaFoldDB" id="A0A1T2WZ88"/>
<protein>
    <recommendedName>
        <fullName evidence="1">VOC domain-containing protein</fullName>
    </recommendedName>
</protein>
<sequence>MIKGLFETHLLIRDMDISISFYESLGLKLEVRYENVAFLWITDEKKHMLGLWKVKEEDMKIRHFAFNVNYEDLILAPQYLRERSISIKPVFGRGTEEPIVHTWMPAAAFYFDDPDGNELEYISMLDDTPMQLSYVPYLSEWYLEIKKNREDL</sequence>
<dbReference type="InterPro" id="IPR037523">
    <property type="entry name" value="VOC_core"/>
</dbReference>
<dbReference type="OrthoDB" id="375220at2"/>
<evidence type="ECO:0000313" key="3">
    <source>
        <dbReference type="Proteomes" id="UP000190188"/>
    </source>
</evidence>
<comment type="caution">
    <text evidence="2">The sequence shown here is derived from an EMBL/GenBank/DDBJ whole genome shotgun (WGS) entry which is preliminary data.</text>
</comment>
<accession>A0A1T2WZ88</accession>
<dbReference type="EMBL" id="MSZX01000025">
    <property type="protein sequence ID" value="OPA72939.1"/>
    <property type="molecule type" value="Genomic_DNA"/>
</dbReference>
<organism evidence="2 3">
    <name type="scientific">Paenibacillus selenitireducens</name>
    <dbReference type="NCBI Taxonomy" id="1324314"/>
    <lineage>
        <taxon>Bacteria</taxon>
        <taxon>Bacillati</taxon>
        <taxon>Bacillota</taxon>
        <taxon>Bacilli</taxon>
        <taxon>Bacillales</taxon>
        <taxon>Paenibacillaceae</taxon>
        <taxon>Paenibacillus</taxon>
    </lineage>
</organism>
<evidence type="ECO:0000259" key="1">
    <source>
        <dbReference type="PROSITE" id="PS51819"/>
    </source>
</evidence>
<dbReference type="Proteomes" id="UP000190188">
    <property type="component" value="Unassembled WGS sequence"/>
</dbReference>
<keyword evidence="3" id="KW-1185">Reference proteome</keyword>
<dbReference type="CDD" id="cd06587">
    <property type="entry name" value="VOC"/>
    <property type="match status" value="1"/>
</dbReference>
<gene>
    <name evidence="2" type="ORF">BVG16_31270</name>
</gene>
<reference evidence="2 3" key="1">
    <citation type="submission" date="2017-01" db="EMBL/GenBank/DDBJ databases">
        <title>Genome analysis of Paenibacillus selenitrireducens ES3-24.</title>
        <authorList>
            <person name="Xu D."/>
            <person name="Yao R."/>
            <person name="Zheng S."/>
        </authorList>
    </citation>
    <scope>NUCLEOTIDE SEQUENCE [LARGE SCALE GENOMIC DNA]</scope>
    <source>
        <strain evidence="2 3">ES3-24</strain>
    </source>
</reference>
<dbReference type="SUPFAM" id="SSF54593">
    <property type="entry name" value="Glyoxalase/Bleomycin resistance protein/Dihydroxybiphenyl dioxygenase"/>
    <property type="match status" value="1"/>
</dbReference>
<dbReference type="InterPro" id="IPR029068">
    <property type="entry name" value="Glyas_Bleomycin-R_OHBP_Dase"/>
</dbReference>
<evidence type="ECO:0000313" key="2">
    <source>
        <dbReference type="EMBL" id="OPA72939.1"/>
    </source>
</evidence>
<feature type="domain" description="VOC" evidence="1">
    <location>
        <begin position="4"/>
        <end position="124"/>
    </location>
</feature>
<proteinExistence type="predicted"/>
<dbReference type="Gene3D" id="3.10.180.10">
    <property type="entry name" value="2,3-Dihydroxybiphenyl 1,2-Dioxygenase, domain 1"/>
    <property type="match status" value="1"/>
</dbReference>